<keyword evidence="3" id="KW-1185">Reference proteome</keyword>
<dbReference type="AlphaFoldDB" id="A0A1Q5P9U7"/>
<evidence type="ECO:0000256" key="1">
    <source>
        <dbReference type="SAM" id="Phobius"/>
    </source>
</evidence>
<dbReference type="Proteomes" id="UP000186551">
    <property type="component" value="Unassembled WGS sequence"/>
</dbReference>
<dbReference type="EMBL" id="LVWA01000010">
    <property type="protein sequence ID" value="OKL38912.1"/>
    <property type="molecule type" value="Genomic_DNA"/>
</dbReference>
<reference evidence="2 3" key="1">
    <citation type="submission" date="2016-03" db="EMBL/GenBank/DDBJ databases">
        <title>Genome sequence of Pontibacter sp. nov., of the family cytophagaceae, isolated from marine sediment of the Yellow Sea, China.</title>
        <authorList>
            <person name="Zhang G."/>
            <person name="Zhang R."/>
        </authorList>
    </citation>
    <scope>NUCLEOTIDE SEQUENCE [LARGE SCALE GENOMIC DNA]</scope>
    <source>
        <strain evidence="2 3">S10-8</strain>
    </source>
</reference>
<feature type="transmembrane region" description="Helical" evidence="1">
    <location>
        <begin position="6"/>
        <end position="30"/>
    </location>
</feature>
<sequence>MEISGLYFGFDGVAAAGSCFILWLYFYTCLQQDFQEEWMNRILYFGFMAQASVCAFLYLLFRTSLSGTTAAADFLIRVSHTLYLIYTSMSRCFPQLEPSYTF</sequence>
<dbReference type="STRING" id="1797110.A3841_02890"/>
<keyword evidence="1" id="KW-1133">Transmembrane helix</keyword>
<keyword evidence="1" id="KW-0472">Membrane</keyword>
<dbReference type="RefSeq" id="WP_073853539.1">
    <property type="nucleotide sequence ID" value="NZ_LVWA01000010.1"/>
</dbReference>
<evidence type="ECO:0000313" key="2">
    <source>
        <dbReference type="EMBL" id="OKL38912.1"/>
    </source>
</evidence>
<accession>A0A1Q5P9U7</accession>
<protein>
    <submittedName>
        <fullName evidence="2">Uncharacterized protein</fullName>
    </submittedName>
</protein>
<gene>
    <name evidence="2" type="ORF">A3841_02890</name>
</gene>
<feature type="transmembrane region" description="Helical" evidence="1">
    <location>
        <begin position="42"/>
        <end position="61"/>
    </location>
</feature>
<organism evidence="2 3">
    <name type="scientific">Pontibacter flavimaris</name>
    <dbReference type="NCBI Taxonomy" id="1797110"/>
    <lineage>
        <taxon>Bacteria</taxon>
        <taxon>Pseudomonadati</taxon>
        <taxon>Bacteroidota</taxon>
        <taxon>Cytophagia</taxon>
        <taxon>Cytophagales</taxon>
        <taxon>Hymenobacteraceae</taxon>
        <taxon>Pontibacter</taxon>
    </lineage>
</organism>
<evidence type="ECO:0000313" key="3">
    <source>
        <dbReference type="Proteomes" id="UP000186551"/>
    </source>
</evidence>
<proteinExistence type="predicted"/>
<comment type="caution">
    <text evidence="2">The sequence shown here is derived from an EMBL/GenBank/DDBJ whole genome shotgun (WGS) entry which is preliminary data.</text>
</comment>
<name>A0A1Q5P9U7_9BACT</name>
<keyword evidence="1" id="KW-0812">Transmembrane</keyword>
<dbReference type="OrthoDB" id="9951281at2"/>